<proteinExistence type="predicted"/>
<dbReference type="Proteomes" id="UP000186631">
    <property type="component" value="Unassembled WGS sequence"/>
</dbReference>
<reference evidence="1 2" key="1">
    <citation type="journal article" date="2016" name="Nat. Biotechnol.">
        <title>Measurement of bacterial replication rates in microbial communities.</title>
        <authorList>
            <person name="Brown C.T."/>
            <person name="Olm M.R."/>
            <person name="Thomas B.C."/>
            <person name="Banfield J.F."/>
        </authorList>
    </citation>
    <scope>NUCLEOTIDE SEQUENCE [LARGE SCALE GENOMIC DNA]</scope>
    <source>
        <strain evidence="1">42_262</strain>
    </source>
</reference>
<evidence type="ECO:0000313" key="2">
    <source>
        <dbReference type="Proteomes" id="UP000186631"/>
    </source>
</evidence>
<sequence>MALRKLYIVVDCENDEQKEAVQTAFNELSNTRALTSRTIISMYPFFKKHRDDLFELFNMVKTGGVKSLLSVRGGTLINNLRKG</sequence>
<accession>A0A1Q6IZ65</accession>
<protein>
    <submittedName>
        <fullName evidence="1">Uncharacterized protein</fullName>
    </submittedName>
</protein>
<name>A0A1Q6IZ65_PHOVU</name>
<organism evidence="1 2">
    <name type="scientific">Phocaeicola vulgatus</name>
    <name type="common">Bacteroides vulgatus</name>
    <dbReference type="NCBI Taxonomy" id="821"/>
    <lineage>
        <taxon>Bacteria</taxon>
        <taxon>Pseudomonadati</taxon>
        <taxon>Bacteroidota</taxon>
        <taxon>Bacteroidia</taxon>
        <taxon>Bacteroidales</taxon>
        <taxon>Bacteroidaceae</taxon>
        <taxon>Phocaeicola</taxon>
    </lineage>
</organism>
<dbReference type="EMBL" id="MNQV01000204">
    <property type="protein sequence ID" value="OKZ46154.1"/>
    <property type="molecule type" value="Genomic_DNA"/>
</dbReference>
<comment type="caution">
    <text evidence="1">The sequence shown here is derived from an EMBL/GenBank/DDBJ whole genome shotgun (WGS) entry which is preliminary data.</text>
</comment>
<dbReference type="AlphaFoldDB" id="A0A1Q6IZ65"/>
<evidence type="ECO:0000313" key="1">
    <source>
        <dbReference type="EMBL" id="OKZ46154.1"/>
    </source>
</evidence>
<gene>
    <name evidence="1" type="ORF">BHV80_11175</name>
</gene>